<comment type="caution">
    <text evidence="14">The sequence shown here is derived from an EMBL/GenBank/DDBJ whole genome shotgun (WGS) entry which is preliminary data.</text>
</comment>
<evidence type="ECO:0000256" key="11">
    <source>
        <dbReference type="PIRSR" id="PIRSR601929-3"/>
    </source>
</evidence>
<feature type="binding site" evidence="10">
    <location>
        <position position="116"/>
    </location>
    <ligand>
        <name>Mn(2+)</name>
        <dbReference type="ChEBI" id="CHEBI:29035"/>
    </ligand>
</feature>
<dbReference type="EMBL" id="CM035434">
    <property type="protein sequence ID" value="KAH7292560.1"/>
    <property type="molecule type" value="Genomic_DNA"/>
</dbReference>
<dbReference type="PANTHER" id="PTHR31238">
    <property type="entry name" value="GERMIN-LIKE PROTEIN SUBFAMILY 3 MEMBER 3"/>
    <property type="match status" value="1"/>
</dbReference>
<proteinExistence type="inferred from homology"/>
<dbReference type="InterPro" id="IPR006045">
    <property type="entry name" value="Cupin_1"/>
</dbReference>
<evidence type="ECO:0000313" key="15">
    <source>
        <dbReference type="Proteomes" id="UP000825935"/>
    </source>
</evidence>
<evidence type="ECO:0000256" key="10">
    <source>
        <dbReference type="PIRSR" id="PIRSR601929-2"/>
    </source>
</evidence>
<dbReference type="GO" id="GO:0030145">
    <property type="term" value="F:manganese ion binding"/>
    <property type="evidence" value="ECO:0007669"/>
    <property type="project" value="UniProtKB-UniRule"/>
</dbReference>
<comment type="similarity">
    <text evidence="2 12">Belongs to the germin family.</text>
</comment>
<feature type="chain" id="PRO_5035959937" description="Germin-like protein" evidence="12">
    <location>
        <begin position="30"/>
        <end position="227"/>
    </location>
</feature>
<gene>
    <name evidence="14" type="ORF">KP509_29G074700</name>
</gene>
<keyword evidence="4 12" id="KW-0964">Secreted</keyword>
<feature type="binding site" evidence="10">
    <location>
        <position position="118"/>
    </location>
    <ligand>
        <name>Mn(2+)</name>
        <dbReference type="ChEBI" id="CHEBI:29035"/>
    </ligand>
</feature>
<dbReference type="Gene3D" id="2.60.120.10">
    <property type="entry name" value="Jelly Rolls"/>
    <property type="match status" value="1"/>
</dbReference>
<dbReference type="GO" id="GO:0009506">
    <property type="term" value="C:plasmodesma"/>
    <property type="evidence" value="ECO:0007669"/>
    <property type="project" value="UniProtKB-ARBA"/>
</dbReference>
<evidence type="ECO:0000259" key="13">
    <source>
        <dbReference type="SMART" id="SM00835"/>
    </source>
</evidence>
<dbReference type="Proteomes" id="UP000825935">
    <property type="component" value="Chromosome 29"/>
</dbReference>
<keyword evidence="5 9" id="KW-0479">Metal-binding</keyword>
<feature type="domain" description="Cupin type-1" evidence="13">
    <location>
        <begin position="68"/>
        <end position="217"/>
    </location>
</feature>
<dbReference type="InterPro" id="IPR014710">
    <property type="entry name" value="RmlC-like_jellyroll"/>
</dbReference>
<evidence type="ECO:0000256" key="7">
    <source>
        <dbReference type="ARBA" id="ARBA00023157"/>
    </source>
</evidence>
<dbReference type="InterPro" id="IPR001929">
    <property type="entry name" value="Germin"/>
</dbReference>
<evidence type="ECO:0000313" key="14">
    <source>
        <dbReference type="EMBL" id="KAH7292560.1"/>
    </source>
</evidence>
<dbReference type="PROSITE" id="PS00725">
    <property type="entry name" value="GERMIN"/>
    <property type="match status" value="1"/>
</dbReference>
<keyword evidence="7 11" id="KW-1015">Disulfide bond</keyword>
<evidence type="ECO:0000256" key="8">
    <source>
        <dbReference type="ARBA" id="ARBA00023211"/>
    </source>
</evidence>
<dbReference type="SMART" id="SM00835">
    <property type="entry name" value="Cupin_1"/>
    <property type="match status" value="1"/>
</dbReference>
<dbReference type="GO" id="GO:2000280">
    <property type="term" value="P:regulation of root development"/>
    <property type="evidence" value="ECO:0007669"/>
    <property type="project" value="UniProtKB-ARBA"/>
</dbReference>
<protein>
    <recommendedName>
        <fullName evidence="12">Germin-like protein</fullName>
    </recommendedName>
</protein>
<feature type="disulfide bond" evidence="11">
    <location>
        <begin position="39"/>
        <end position="54"/>
    </location>
</feature>
<dbReference type="PRINTS" id="PR00325">
    <property type="entry name" value="GERMIN"/>
</dbReference>
<feature type="binding site" evidence="10">
    <location>
        <position position="123"/>
    </location>
    <ligand>
        <name>Mn(2+)</name>
        <dbReference type="ChEBI" id="CHEBI:29035"/>
    </ligand>
</feature>
<evidence type="ECO:0000256" key="2">
    <source>
        <dbReference type="ARBA" id="ARBA00007456"/>
    </source>
</evidence>
<feature type="binding site" evidence="10">
    <location>
        <position position="162"/>
    </location>
    <ligand>
        <name>Mn(2+)</name>
        <dbReference type="ChEBI" id="CHEBI:29035"/>
    </ligand>
</feature>
<feature type="binding site" evidence="9">
    <location>
        <position position="123"/>
    </location>
    <ligand>
        <name>oxalate</name>
        <dbReference type="ChEBI" id="CHEBI:30623"/>
    </ligand>
</feature>
<feature type="binding site" evidence="9">
    <location>
        <position position="113"/>
    </location>
    <ligand>
        <name>oxalate</name>
        <dbReference type="ChEBI" id="CHEBI:30623"/>
    </ligand>
</feature>
<dbReference type="FunFam" id="2.60.120.10:FF:000025">
    <property type="entry name" value="germin-like protein subfamily 2 member 1"/>
    <property type="match status" value="1"/>
</dbReference>
<dbReference type="GO" id="GO:0010497">
    <property type="term" value="P:plasmodesmata-mediated intercellular transport"/>
    <property type="evidence" value="ECO:0007669"/>
    <property type="project" value="UniProtKB-ARBA"/>
</dbReference>
<evidence type="ECO:0000256" key="12">
    <source>
        <dbReference type="RuleBase" id="RU366015"/>
    </source>
</evidence>
<sequence>MAESESLMIFGFILGFLVCTAQFLMAAEAADADPLQDFCIADNGSQITINGFPCIPMSDVDASAFATSLLRQPRNDNPVQGSAVNLANAITFPALNTEGLSVARIDYRPRGLNPPHLHPLGTEVLFVAHGTLLVGFVSTSKRFYTQVLKEGDLFVFPRALPHFQFNVDQRLPALAISSFNSQNPGVVRIVPSLLAAQPPLPTEVLQIALGIRDQQELARLIANAPTQ</sequence>
<evidence type="ECO:0000256" key="9">
    <source>
        <dbReference type="PIRSR" id="PIRSR601929-1"/>
    </source>
</evidence>
<dbReference type="AlphaFoldDB" id="A0A8T2R952"/>
<dbReference type="InterPro" id="IPR019780">
    <property type="entry name" value="Germin_Mn-BS"/>
</dbReference>
<dbReference type="CDD" id="cd02241">
    <property type="entry name" value="cupin_OxOx"/>
    <property type="match status" value="1"/>
</dbReference>
<keyword evidence="6 12" id="KW-0732">Signal</keyword>
<evidence type="ECO:0000256" key="6">
    <source>
        <dbReference type="ARBA" id="ARBA00022729"/>
    </source>
</evidence>
<feature type="signal peptide" evidence="12">
    <location>
        <begin position="1"/>
        <end position="29"/>
    </location>
</feature>
<dbReference type="Pfam" id="PF00190">
    <property type="entry name" value="Cupin_1"/>
    <property type="match status" value="1"/>
</dbReference>
<evidence type="ECO:0000256" key="1">
    <source>
        <dbReference type="ARBA" id="ARBA00004271"/>
    </source>
</evidence>
<name>A0A8T2R952_CERRI</name>
<keyword evidence="15" id="KW-1185">Reference proteome</keyword>
<evidence type="ECO:0000256" key="3">
    <source>
        <dbReference type="ARBA" id="ARBA00022523"/>
    </source>
</evidence>
<comment type="subcellular location">
    <subcellularLocation>
        <location evidence="1 12">Secreted</location>
        <location evidence="1 12">Extracellular space</location>
        <location evidence="1 12">Apoplast</location>
    </subcellularLocation>
</comment>
<dbReference type="GO" id="GO:0048046">
    <property type="term" value="C:apoplast"/>
    <property type="evidence" value="ECO:0007669"/>
    <property type="project" value="UniProtKB-SubCell"/>
</dbReference>
<feature type="binding site" evidence="9">
    <location>
        <position position="118"/>
    </location>
    <ligand>
        <name>oxalate</name>
        <dbReference type="ChEBI" id="CHEBI:30623"/>
    </ligand>
</feature>
<dbReference type="OrthoDB" id="1921208at2759"/>
<dbReference type="SUPFAM" id="SSF51182">
    <property type="entry name" value="RmlC-like cupins"/>
    <property type="match status" value="1"/>
</dbReference>
<keyword evidence="3 12" id="KW-0052">Apoplast</keyword>
<accession>A0A8T2R952</accession>
<evidence type="ECO:0000256" key="5">
    <source>
        <dbReference type="ARBA" id="ARBA00022723"/>
    </source>
</evidence>
<reference evidence="14" key="1">
    <citation type="submission" date="2021-08" db="EMBL/GenBank/DDBJ databases">
        <title>WGS assembly of Ceratopteris richardii.</title>
        <authorList>
            <person name="Marchant D.B."/>
            <person name="Chen G."/>
            <person name="Jenkins J."/>
            <person name="Shu S."/>
            <person name="Leebens-Mack J."/>
            <person name="Grimwood J."/>
            <person name="Schmutz J."/>
            <person name="Soltis P."/>
            <person name="Soltis D."/>
            <person name="Chen Z.-H."/>
        </authorList>
    </citation>
    <scope>NUCLEOTIDE SEQUENCE</scope>
    <source>
        <strain evidence="14">Whitten #5841</strain>
        <tissue evidence="14">Leaf</tissue>
    </source>
</reference>
<keyword evidence="8 9" id="KW-0464">Manganese</keyword>
<organism evidence="14 15">
    <name type="scientific">Ceratopteris richardii</name>
    <name type="common">Triangle waterfern</name>
    <dbReference type="NCBI Taxonomy" id="49495"/>
    <lineage>
        <taxon>Eukaryota</taxon>
        <taxon>Viridiplantae</taxon>
        <taxon>Streptophyta</taxon>
        <taxon>Embryophyta</taxon>
        <taxon>Tracheophyta</taxon>
        <taxon>Polypodiopsida</taxon>
        <taxon>Polypodiidae</taxon>
        <taxon>Polypodiales</taxon>
        <taxon>Pteridineae</taxon>
        <taxon>Pteridaceae</taxon>
        <taxon>Parkerioideae</taxon>
        <taxon>Ceratopteris</taxon>
    </lineage>
</organism>
<evidence type="ECO:0000256" key="4">
    <source>
        <dbReference type="ARBA" id="ARBA00022525"/>
    </source>
</evidence>
<dbReference type="InterPro" id="IPR011051">
    <property type="entry name" value="RmlC_Cupin_sf"/>
</dbReference>